<gene>
    <name evidence="2" type="ORF">EYF80_049764</name>
</gene>
<protein>
    <submittedName>
        <fullName evidence="2">Uncharacterized protein</fullName>
    </submittedName>
</protein>
<evidence type="ECO:0000313" key="3">
    <source>
        <dbReference type="Proteomes" id="UP000314294"/>
    </source>
</evidence>
<comment type="caution">
    <text evidence="2">The sequence shown here is derived from an EMBL/GenBank/DDBJ whole genome shotgun (WGS) entry which is preliminary data.</text>
</comment>
<evidence type="ECO:0000256" key="1">
    <source>
        <dbReference type="SAM" id="MobiDB-lite"/>
    </source>
</evidence>
<dbReference type="OrthoDB" id="9329195at2759"/>
<name>A0A4Z2FFV7_9TELE</name>
<feature type="region of interest" description="Disordered" evidence="1">
    <location>
        <begin position="131"/>
        <end position="193"/>
    </location>
</feature>
<feature type="compositionally biased region" description="Pro residues" evidence="1">
    <location>
        <begin position="169"/>
        <end position="178"/>
    </location>
</feature>
<proteinExistence type="predicted"/>
<dbReference type="EMBL" id="SRLO01001221">
    <property type="protein sequence ID" value="TNN40069.1"/>
    <property type="molecule type" value="Genomic_DNA"/>
</dbReference>
<dbReference type="Proteomes" id="UP000314294">
    <property type="component" value="Unassembled WGS sequence"/>
</dbReference>
<reference evidence="2 3" key="1">
    <citation type="submission" date="2019-03" db="EMBL/GenBank/DDBJ databases">
        <title>First draft genome of Liparis tanakae, snailfish: a comprehensive survey of snailfish specific genes.</title>
        <authorList>
            <person name="Kim W."/>
            <person name="Song I."/>
            <person name="Jeong J.-H."/>
            <person name="Kim D."/>
            <person name="Kim S."/>
            <person name="Ryu S."/>
            <person name="Song J.Y."/>
            <person name="Lee S.K."/>
        </authorList>
    </citation>
    <scope>NUCLEOTIDE SEQUENCE [LARGE SCALE GENOMIC DNA]</scope>
    <source>
        <tissue evidence="2">Muscle</tissue>
    </source>
</reference>
<keyword evidence="3" id="KW-1185">Reference proteome</keyword>
<organism evidence="2 3">
    <name type="scientific">Liparis tanakae</name>
    <name type="common">Tanaka's snailfish</name>
    <dbReference type="NCBI Taxonomy" id="230148"/>
    <lineage>
        <taxon>Eukaryota</taxon>
        <taxon>Metazoa</taxon>
        <taxon>Chordata</taxon>
        <taxon>Craniata</taxon>
        <taxon>Vertebrata</taxon>
        <taxon>Euteleostomi</taxon>
        <taxon>Actinopterygii</taxon>
        <taxon>Neopterygii</taxon>
        <taxon>Teleostei</taxon>
        <taxon>Neoteleostei</taxon>
        <taxon>Acanthomorphata</taxon>
        <taxon>Eupercaria</taxon>
        <taxon>Perciformes</taxon>
        <taxon>Cottioidei</taxon>
        <taxon>Cottales</taxon>
        <taxon>Liparidae</taxon>
        <taxon>Liparis</taxon>
    </lineage>
</organism>
<dbReference type="AlphaFoldDB" id="A0A4Z2FFV7"/>
<evidence type="ECO:0000313" key="2">
    <source>
        <dbReference type="EMBL" id="TNN40069.1"/>
    </source>
</evidence>
<sequence>MLVLHLPVNSYVTTVLRNYVRELSYYYSEMSPARQQWIYTFFMHPFLSAERVAGCVFPQQSSEEWLMKNFGAFRVSARVEELSTLNMLFSGLEVLHLLSPAQKAELLLRPEVAALDNGNISLVFHSLATGGPGRDPQWTTPGREPQWTTPGREPQWTNPGEHNWTGPGYPYPDPPPSPHSSVRQVRAEEPTRV</sequence>
<accession>A0A4Z2FFV7</accession>